<dbReference type="InterPro" id="IPR052034">
    <property type="entry name" value="NasD-like"/>
</dbReference>
<dbReference type="GO" id="GO:0051537">
    <property type="term" value="F:2 iron, 2 sulfur cluster binding"/>
    <property type="evidence" value="ECO:0007669"/>
    <property type="project" value="UniProtKB-KW"/>
</dbReference>
<dbReference type="FunFam" id="3.50.50.60:FF:000033">
    <property type="entry name" value="Nitrite reductase [NAD(P)H], large subunit"/>
    <property type="match status" value="1"/>
</dbReference>
<dbReference type="Proteomes" id="UP000644693">
    <property type="component" value="Unassembled WGS sequence"/>
</dbReference>
<keyword evidence="10" id="KW-0479">Metal-binding</keyword>
<reference evidence="22" key="2">
    <citation type="submission" date="2020-09" db="EMBL/GenBank/DDBJ databases">
        <authorList>
            <person name="Sun Q."/>
            <person name="Kim S."/>
        </authorList>
    </citation>
    <scope>NUCLEOTIDE SEQUENCE</scope>
    <source>
        <strain evidence="22">KCTC 23430</strain>
    </source>
</reference>
<dbReference type="GO" id="GO:0051539">
    <property type="term" value="F:4 iron, 4 sulfur cluster binding"/>
    <property type="evidence" value="ECO:0007669"/>
    <property type="project" value="UniProtKB-KW"/>
</dbReference>
<evidence type="ECO:0000313" key="23">
    <source>
        <dbReference type="Proteomes" id="UP000644693"/>
    </source>
</evidence>
<name>A0A918XF17_9GAMM</name>
<feature type="domain" description="FAD/NAD(P)-binding" evidence="20">
    <location>
        <begin position="172"/>
        <end position="459"/>
    </location>
</feature>
<dbReference type="InterPro" id="IPR007419">
    <property type="entry name" value="BFD-like_2Fe2S-bd_dom"/>
</dbReference>
<evidence type="ECO:0000259" key="21">
    <source>
        <dbReference type="Pfam" id="PF18267"/>
    </source>
</evidence>
<evidence type="ECO:0000259" key="18">
    <source>
        <dbReference type="Pfam" id="PF03460"/>
    </source>
</evidence>
<gene>
    <name evidence="22" type="primary">nirB</name>
    <name evidence="22" type="ORF">GCM10007053_06760</name>
</gene>
<dbReference type="InterPro" id="IPR023753">
    <property type="entry name" value="FAD/NAD-binding_dom"/>
</dbReference>
<dbReference type="EMBL" id="BMYM01000001">
    <property type="protein sequence ID" value="GHD27911.1"/>
    <property type="molecule type" value="Genomic_DNA"/>
</dbReference>
<dbReference type="InterPro" id="IPR036136">
    <property type="entry name" value="Nit/Sulf_reduc_fer-like_dom_sf"/>
</dbReference>
<evidence type="ECO:0000256" key="13">
    <source>
        <dbReference type="ARBA" id="ARBA00023004"/>
    </source>
</evidence>
<evidence type="ECO:0000256" key="4">
    <source>
        <dbReference type="ARBA" id="ARBA00005096"/>
    </source>
</evidence>
<dbReference type="PRINTS" id="PR00368">
    <property type="entry name" value="FADPNR"/>
</dbReference>
<feature type="domain" description="BFD-like [2Fe-2S]-binding" evidence="19">
    <location>
        <begin position="589"/>
        <end position="635"/>
    </location>
</feature>
<feature type="domain" description="Nitrite/Sulfite reductase ferredoxin-like" evidence="18">
    <location>
        <begin position="725"/>
        <end position="786"/>
    </location>
</feature>
<dbReference type="FunFam" id="3.30.413.10:FF:000007">
    <property type="entry name" value="Nitrite reductase [NAD(P)H] large subunit"/>
    <property type="match status" value="1"/>
</dbReference>
<keyword evidence="6" id="KW-0004">4Fe-4S</keyword>
<reference evidence="22" key="1">
    <citation type="journal article" date="2014" name="Int. J. Syst. Evol. Microbiol.">
        <title>Complete genome sequence of Corynebacterium casei LMG S-19264T (=DSM 44701T), isolated from a smear-ripened cheese.</title>
        <authorList>
            <consortium name="US DOE Joint Genome Institute (JGI-PGF)"/>
            <person name="Walter F."/>
            <person name="Albersmeier A."/>
            <person name="Kalinowski J."/>
            <person name="Ruckert C."/>
        </authorList>
    </citation>
    <scope>NUCLEOTIDE SEQUENCE</scope>
    <source>
        <strain evidence="22">KCTC 23430</strain>
    </source>
</reference>
<evidence type="ECO:0000256" key="16">
    <source>
        <dbReference type="ARBA" id="ARBA00034078"/>
    </source>
</evidence>
<dbReference type="Gene3D" id="3.90.480.20">
    <property type="match status" value="1"/>
</dbReference>
<evidence type="ECO:0000259" key="19">
    <source>
        <dbReference type="Pfam" id="PF04324"/>
    </source>
</evidence>
<evidence type="ECO:0000313" key="22">
    <source>
        <dbReference type="EMBL" id="GHD27911.1"/>
    </source>
</evidence>
<evidence type="ECO:0000259" key="17">
    <source>
        <dbReference type="Pfam" id="PF01077"/>
    </source>
</evidence>
<feature type="domain" description="NADH-rubredoxin oxidoreductase C-terminal" evidence="21">
    <location>
        <begin position="485"/>
        <end position="554"/>
    </location>
</feature>
<evidence type="ECO:0000256" key="5">
    <source>
        <dbReference type="ARBA" id="ARBA00010429"/>
    </source>
</evidence>
<keyword evidence="7" id="KW-0349">Heme</keyword>
<dbReference type="SUPFAM" id="SSF51905">
    <property type="entry name" value="FAD/NAD(P)-binding domain"/>
    <property type="match status" value="2"/>
</dbReference>
<comment type="cofactor">
    <cofactor evidence="1">
        <name>siroheme</name>
        <dbReference type="ChEBI" id="CHEBI:60052"/>
    </cofactor>
</comment>
<dbReference type="Pfam" id="PF03460">
    <property type="entry name" value="NIR_SIR_ferr"/>
    <property type="match status" value="1"/>
</dbReference>
<dbReference type="Gene3D" id="3.50.50.60">
    <property type="entry name" value="FAD/NAD(P)-binding domain"/>
    <property type="match status" value="2"/>
</dbReference>
<keyword evidence="15" id="KW-0534">Nitrate assimilation</keyword>
<evidence type="ECO:0000256" key="11">
    <source>
        <dbReference type="ARBA" id="ARBA00022827"/>
    </source>
</evidence>
<evidence type="ECO:0000256" key="2">
    <source>
        <dbReference type="ARBA" id="ARBA00001966"/>
    </source>
</evidence>
<comment type="pathway">
    <text evidence="4">Nitrogen metabolism; nitrate reduction (assimilation).</text>
</comment>
<dbReference type="InterPro" id="IPR006067">
    <property type="entry name" value="NO2/SO3_Rdtase_4Fe4S_dom"/>
</dbReference>
<evidence type="ECO:0000256" key="12">
    <source>
        <dbReference type="ARBA" id="ARBA00023002"/>
    </source>
</evidence>
<dbReference type="PANTHER" id="PTHR43809">
    <property type="entry name" value="NITRITE REDUCTASE (NADH) LARGE SUBUNIT"/>
    <property type="match status" value="1"/>
</dbReference>
<dbReference type="GO" id="GO:0050660">
    <property type="term" value="F:flavin adenine dinucleotide binding"/>
    <property type="evidence" value="ECO:0007669"/>
    <property type="project" value="InterPro"/>
</dbReference>
<dbReference type="Pfam" id="PF18267">
    <property type="entry name" value="Rubredoxin_C"/>
    <property type="match status" value="1"/>
</dbReference>
<keyword evidence="9" id="KW-0001">2Fe-2S</keyword>
<comment type="caution">
    <text evidence="22">The sequence shown here is derived from an EMBL/GenBank/DDBJ whole genome shotgun (WGS) entry which is preliminary data.</text>
</comment>
<evidence type="ECO:0000256" key="9">
    <source>
        <dbReference type="ARBA" id="ARBA00022714"/>
    </source>
</evidence>
<comment type="cofactor">
    <cofactor evidence="2">
        <name>[4Fe-4S] cluster</name>
        <dbReference type="ChEBI" id="CHEBI:49883"/>
    </cofactor>
</comment>
<proteinExistence type="inferred from homology"/>
<keyword evidence="13" id="KW-0408">Iron</keyword>
<dbReference type="GO" id="GO:0050661">
    <property type="term" value="F:NADP binding"/>
    <property type="evidence" value="ECO:0007669"/>
    <property type="project" value="InterPro"/>
</dbReference>
<dbReference type="PANTHER" id="PTHR43809:SF1">
    <property type="entry name" value="NITRITE REDUCTASE (NADH) LARGE SUBUNIT"/>
    <property type="match status" value="1"/>
</dbReference>
<comment type="similarity">
    <text evidence="5">Belongs to the nitrite and sulfite reductase 4Fe-4S domain family.</text>
</comment>
<dbReference type="NCBIfam" id="NF011565">
    <property type="entry name" value="PRK14989.1"/>
    <property type="match status" value="1"/>
</dbReference>
<organism evidence="22 23">
    <name type="scientific">Parahalioglobus pacificus</name>
    <dbReference type="NCBI Taxonomy" id="930806"/>
    <lineage>
        <taxon>Bacteria</taxon>
        <taxon>Pseudomonadati</taxon>
        <taxon>Pseudomonadota</taxon>
        <taxon>Gammaproteobacteria</taxon>
        <taxon>Cellvibrionales</taxon>
        <taxon>Halieaceae</taxon>
        <taxon>Parahalioglobus</taxon>
    </lineage>
</organism>
<keyword evidence="23" id="KW-1185">Reference proteome</keyword>
<evidence type="ECO:0000259" key="20">
    <source>
        <dbReference type="Pfam" id="PF07992"/>
    </source>
</evidence>
<dbReference type="PRINTS" id="PR00397">
    <property type="entry name" value="SIROHAEM"/>
</dbReference>
<dbReference type="SUPFAM" id="SSF56014">
    <property type="entry name" value="Nitrite and sulphite reductase 4Fe-4S domain-like"/>
    <property type="match status" value="1"/>
</dbReference>
<dbReference type="InterPro" id="IPR005117">
    <property type="entry name" value="NiRdtase/SiRdtase_haem-b_fer"/>
</dbReference>
<sequence length="1012" mass="109787">MTSKESSTAVPLDTLFLSLDDCSADNPGPWSAETVQQALSAAAMGQQCCIHFHWANGLPDQLPRTSLLTDESLPFTPETPCTLICRRKCAALDPVVWIDRSSGSAHTVWLDDEGVAAALLINAPDALAFFLTETSQLPAHALRGNVVLGKEQWQLTLRHIQREITMTEQQTLIVIGNGMVGHHFLEAMAADERYEAYRIIVCCKEPRPAYDRVHLSEFFTGRSAEELSLVKPDFFANTGIELKTDAGVASIDREAKSVTLDSGEQLAYDKLVMATGSYAFVPPIPGNDRENCFVYRTIDDLEAMQAGASNSRVGVVIGGGLLGLEAANALRNLGLETHVVEFAPRLMPVQLDESGGALLADKISELGISVHTGMATQQIVDGENCRHRMEFADGSHLETDMICFSAGIRPWDTLGRDCGLEVGERGGIVINDACQTSDSDIYAIGECALWGGRIFGLVAPGYTMARAAAGQLLGDDAGFTGADMSTKLKLIGVDVCSIGDVHGTTEGSLTYAYTDQRTQVYRRINTSADGKTLLGAILVGDDTGYNDLLQYVLNGITLPADPEVLILPQLDGMASAGLGADALPPAATICSCHNVSKGQIVEVMDGGELTLEGVKQCTSASTGCGGCAQMLKDVVNAELELRGVEVSDALCAHFEHSRQRLYDLIKVNKYKTFGELLAAHGKGRGCDICKPAVASILASQWNDYILEKSHVGLQDTNDRFLANMQKDGTYSVVPRVPGGEITPKQLIAIGEVGDKYKLYTKITGGQRIDLFGARLEQLPDIWRELIDAGLETGHAYGKALRTVKSCVGSTWCRYGVQDSVGMALLVENRYKGIRAPHKVKMAVSGCTRECAEAQSKDVGVIATETGWNLYVCGNGGMRPRHADLFATDLDDETLIRYIDRFMMFYVATADRLQRTARWLENMEGGLDYLRSVIIDDSLGIAAELETQMSHLVGTYQCEWKTTLEDPEKLKLFRPFVNSDAPDSNVVFVQERGQVRPATEKEKDLIASTEVSA</sequence>
<dbReference type="InterPro" id="IPR016156">
    <property type="entry name" value="FAD/NAD-linked_Rdtase_dimer_sf"/>
</dbReference>
<dbReference type="InterPro" id="IPR041575">
    <property type="entry name" value="Rubredoxin_C"/>
</dbReference>
<feature type="domain" description="Nitrite/sulphite reductase 4Fe-4S" evidence="17">
    <location>
        <begin position="797"/>
        <end position="933"/>
    </location>
</feature>
<dbReference type="InterPro" id="IPR012744">
    <property type="entry name" value="Nitri_red_NirB"/>
</dbReference>
<dbReference type="InterPro" id="IPR006066">
    <property type="entry name" value="NO2/SO3_Rdtase_FeS/sirohaem_BS"/>
</dbReference>
<dbReference type="PRINTS" id="PR00411">
    <property type="entry name" value="PNDRDTASEI"/>
</dbReference>
<dbReference type="CDD" id="cd19944">
    <property type="entry name" value="NirB_Fer2_BFD-like_2"/>
    <property type="match status" value="1"/>
</dbReference>
<dbReference type="Gene3D" id="3.30.390.30">
    <property type="match status" value="1"/>
</dbReference>
<evidence type="ECO:0000256" key="7">
    <source>
        <dbReference type="ARBA" id="ARBA00022617"/>
    </source>
</evidence>
<protein>
    <submittedName>
        <fullName evidence="22">Nitrite reductase large subunit</fullName>
    </submittedName>
</protein>
<dbReference type="InterPro" id="IPR036188">
    <property type="entry name" value="FAD/NAD-bd_sf"/>
</dbReference>
<evidence type="ECO:0000256" key="6">
    <source>
        <dbReference type="ARBA" id="ARBA00022485"/>
    </source>
</evidence>
<dbReference type="NCBIfam" id="TIGR02374">
    <property type="entry name" value="nitri_red_nirB"/>
    <property type="match status" value="1"/>
</dbReference>
<dbReference type="Pfam" id="PF07992">
    <property type="entry name" value="Pyr_redox_2"/>
    <property type="match status" value="1"/>
</dbReference>
<dbReference type="SUPFAM" id="SSF55124">
    <property type="entry name" value="Nitrite/Sulfite reductase N-terminal domain-like"/>
    <property type="match status" value="1"/>
</dbReference>
<dbReference type="InterPro" id="IPR041854">
    <property type="entry name" value="BFD-like_2Fe2S-bd_dom_sf"/>
</dbReference>
<evidence type="ECO:0000256" key="8">
    <source>
        <dbReference type="ARBA" id="ARBA00022630"/>
    </source>
</evidence>
<evidence type="ECO:0000256" key="10">
    <source>
        <dbReference type="ARBA" id="ARBA00022723"/>
    </source>
</evidence>
<keyword evidence="8" id="KW-0285">Flavoprotein</keyword>
<dbReference type="InterPro" id="IPR045854">
    <property type="entry name" value="NO2/SO3_Rdtase_4Fe4S_sf"/>
</dbReference>
<evidence type="ECO:0000256" key="1">
    <source>
        <dbReference type="ARBA" id="ARBA00001929"/>
    </source>
</evidence>
<keyword evidence="11" id="KW-0274">FAD</keyword>
<dbReference type="GO" id="GO:0046872">
    <property type="term" value="F:metal ion binding"/>
    <property type="evidence" value="ECO:0007669"/>
    <property type="project" value="UniProtKB-KW"/>
</dbReference>
<dbReference type="Pfam" id="PF04324">
    <property type="entry name" value="Fer2_BFD"/>
    <property type="match status" value="1"/>
</dbReference>
<accession>A0A918XF17</accession>
<dbReference type="Pfam" id="PF01077">
    <property type="entry name" value="NIR_SIR"/>
    <property type="match status" value="1"/>
</dbReference>
<comment type="cofactor">
    <cofactor evidence="3">
        <name>FAD</name>
        <dbReference type="ChEBI" id="CHEBI:57692"/>
    </cofactor>
</comment>
<keyword evidence="12" id="KW-0560">Oxidoreductase</keyword>
<dbReference type="GO" id="GO:0042128">
    <property type="term" value="P:nitrate assimilation"/>
    <property type="evidence" value="ECO:0007669"/>
    <property type="project" value="UniProtKB-KW"/>
</dbReference>
<keyword evidence="14" id="KW-0411">Iron-sulfur</keyword>
<dbReference type="AlphaFoldDB" id="A0A918XF17"/>
<dbReference type="GO" id="GO:0020037">
    <property type="term" value="F:heme binding"/>
    <property type="evidence" value="ECO:0007669"/>
    <property type="project" value="InterPro"/>
</dbReference>
<dbReference type="PROSITE" id="PS00365">
    <property type="entry name" value="NIR_SIR"/>
    <property type="match status" value="1"/>
</dbReference>
<dbReference type="Gene3D" id="3.30.413.10">
    <property type="entry name" value="Sulfite Reductase Hemoprotein, domain 1"/>
    <property type="match status" value="1"/>
</dbReference>
<dbReference type="Gene3D" id="1.10.10.1100">
    <property type="entry name" value="BFD-like [2Fe-2S]-binding domain"/>
    <property type="match status" value="1"/>
</dbReference>
<evidence type="ECO:0000256" key="14">
    <source>
        <dbReference type="ARBA" id="ARBA00023014"/>
    </source>
</evidence>
<evidence type="ECO:0000256" key="3">
    <source>
        <dbReference type="ARBA" id="ARBA00001974"/>
    </source>
</evidence>
<dbReference type="GO" id="GO:0098809">
    <property type="term" value="F:nitrite reductase activity"/>
    <property type="evidence" value="ECO:0007669"/>
    <property type="project" value="InterPro"/>
</dbReference>
<comment type="cofactor">
    <cofactor evidence="16">
        <name>[2Fe-2S] cluster</name>
        <dbReference type="ChEBI" id="CHEBI:190135"/>
    </cofactor>
</comment>
<evidence type="ECO:0000256" key="15">
    <source>
        <dbReference type="ARBA" id="ARBA00023063"/>
    </source>
</evidence>